<dbReference type="PANTHER" id="PTHR23113">
    <property type="entry name" value="GUANINE NUCLEOTIDE EXCHANGE FACTOR"/>
    <property type="match status" value="1"/>
</dbReference>
<evidence type="ECO:0000313" key="2">
    <source>
        <dbReference type="WBParaSite" id="nRc.2.0.1.t03381-RA"/>
    </source>
</evidence>
<keyword evidence="1" id="KW-1185">Reference proteome</keyword>
<dbReference type="Gene3D" id="1.20.870.10">
    <property type="entry name" value="Son of sevenless (SoS) protein Chain: S domain 1"/>
    <property type="match status" value="1"/>
</dbReference>
<dbReference type="AlphaFoldDB" id="A0A915HPE9"/>
<protein>
    <submittedName>
        <fullName evidence="2">Uncharacterized protein</fullName>
    </submittedName>
</protein>
<evidence type="ECO:0000313" key="1">
    <source>
        <dbReference type="Proteomes" id="UP000887565"/>
    </source>
</evidence>
<dbReference type="PANTHER" id="PTHR23113:SF252">
    <property type="entry name" value="RAS GUANYL-RELEASING PROTEIN 3"/>
    <property type="match status" value="1"/>
</dbReference>
<dbReference type="SUPFAM" id="SSF48366">
    <property type="entry name" value="Ras GEF"/>
    <property type="match status" value="1"/>
</dbReference>
<dbReference type="GO" id="GO:0005886">
    <property type="term" value="C:plasma membrane"/>
    <property type="evidence" value="ECO:0007669"/>
    <property type="project" value="TreeGrafter"/>
</dbReference>
<dbReference type="GO" id="GO:0007265">
    <property type="term" value="P:Ras protein signal transduction"/>
    <property type="evidence" value="ECO:0007669"/>
    <property type="project" value="TreeGrafter"/>
</dbReference>
<dbReference type="InterPro" id="IPR008937">
    <property type="entry name" value="Ras-like_GEF"/>
</dbReference>
<sequence>MAARNLNRAMSILQCCLTYESLPFGILTGSYSWESTSRDTETSIGGLLQVKCSRNDRNFKPKTDQDLPVMLTEATMLALLESPCLTDLKLNLRAASMETLVEQCVLSFPDDNESPEEPLSALPSALFLVHKWYIYSSQLCSLFLHLSRNRRQLLPGVCRTIKYWMSLFPEHFDNDAELCKCVDDIRKEAFRNGYAQLGETLDTNNIPSYSWMRNISVRNLASRQVSLSFEQWMPEDIAVNLTHIEYKLLRRITFAEYKEYANSCQLRSVPKFQRSIAVFNRKYISFLWTEPFTVGTMHGVEQVHSQRKGRSCDKICPGCKGPAILRRTAPYRALRHVSIAATYHAPYGAVRPALLPAGRLSTRSRYI</sequence>
<dbReference type="InterPro" id="IPR036964">
    <property type="entry name" value="RASGEF_cat_dom_sf"/>
</dbReference>
<dbReference type="GO" id="GO:0005085">
    <property type="term" value="F:guanyl-nucleotide exchange factor activity"/>
    <property type="evidence" value="ECO:0007669"/>
    <property type="project" value="InterPro"/>
</dbReference>
<organism evidence="1 2">
    <name type="scientific">Romanomermis culicivorax</name>
    <name type="common">Nematode worm</name>
    <dbReference type="NCBI Taxonomy" id="13658"/>
    <lineage>
        <taxon>Eukaryota</taxon>
        <taxon>Metazoa</taxon>
        <taxon>Ecdysozoa</taxon>
        <taxon>Nematoda</taxon>
        <taxon>Enoplea</taxon>
        <taxon>Dorylaimia</taxon>
        <taxon>Mermithida</taxon>
        <taxon>Mermithoidea</taxon>
        <taxon>Mermithidae</taxon>
        <taxon>Romanomermis</taxon>
    </lineage>
</organism>
<reference evidence="2" key="1">
    <citation type="submission" date="2022-11" db="UniProtKB">
        <authorList>
            <consortium name="WormBaseParasite"/>
        </authorList>
    </citation>
    <scope>IDENTIFICATION</scope>
</reference>
<accession>A0A915HPE9</accession>
<dbReference type="WBParaSite" id="nRc.2.0.1.t03381-RA">
    <property type="protein sequence ID" value="nRc.2.0.1.t03381-RA"/>
    <property type="gene ID" value="nRc.2.0.1.g03381"/>
</dbReference>
<dbReference type="InterPro" id="IPR023578">
    <property type="entry name" value="Ras_GEF_dom_sf"/>
</dbReference>
<dbReference type="Proteomes" id="UP000887565">
    <property type="component" value="Unplaced"/>
</dbReference>
<proteinExistence type="predicted"/>
<dbReference type="Gene3D" id="1.10.840.10">
    <property type="entry name" value="Ras guanine-nucleotide exchange factors catalytic domain"/>
    <property type="match status" value="1"/>
</dbReference>
<name>A0A915HPE9_ROMCU</name>